<dbReference type="InterPro" id="IPR001537">
    <property type="entry name" value="SpoU_MeTrfase"/>
</dbReference>
<dbReference type="Gene3D" id="3.40.1280.10">
    <property type="match status" value="1"/>
</dbReference>
<evidence type="ECO:0000313" key="5">
    <source>
        <dbReference type="Proteomes" id="UP001165489"/>
    </source>
</evidence>
<evidence type="ECO:0000259" key="3">
    <source>
        <dbReference type="Pfam" id="PF00588"/>
    </source>
</evidence>
<evidence type="ECO:0000256" key="2">
    <source>
        <dbReference type="ARBA" id="ARBA00022679"/>
    </source>
</evidence>
<dbReference type="Proteomes" id="UP001165489">
    <property type="component" value="Unassembled WGS sequence"/>
</dbReference>
<dbReference type="InterPro" id="IPR029028">
    <property type="entry name" value="Alpha/beta_knot_MTases"/>
</dbReference>
<dbReference type="RefSeq" id="WP_241349317.1">
    <property type="nucleotide sequence ID" value="NZ_JAKZGP010000052.1"/>
</dbReference>
<dbReference type="InterPro" id="IPR029026">
    <property type="entry name" value="tRNA_m1G_MTases_N"/>
</dbReference>
<feature type="domain" description="tRNA/rRNA methyltransferase SpoU type" evidence="3">
    <location>
        <begin position="25"/>
        <end position="166"/>
    </location>
</feature>
<sequence length="177" mass="19910">MKKLSMEELNRLSIEEFKEVKKSPLVIVLDNIRSLNNVGSAFRTSDAFLIEKLYLCGITGRPPHRDIEKTALGATASVDWQYFPSTNEALEVLKSEGYEICSFEQVDKSVKLHEFRAVPSKKYALVFGNEVFGVEEEVIASSDHILEIPQLGTKHSLNISVTLGIGVWDFMSKMELL</sequence>
<dbReference type="PANTHER" id="PTHR46429:SF1">
    <property type="entry name" value="23S RRNA (GUANOSINE-2'-O-)-METHYLTRANSFERASE RLMB"/>
    <property type="match status" value="1"/>
</dbReference>
<keyword evidence="2" id="KW-0808">Transferase</keyword>
<dbReference type="InterPro" id="IPR004441">
    <property type="entry name" value="rRNA_MeTrfase_TrmH"/>
</dbReference>
<proteinExistence type="predicted"/>
<dbReference type="GO" id="GO:0008168">
    <property type="term" value="F:methyltransferase activity"/>
    <property type="evidence" value="ECO:0007669"/>
    <property type="project" value="UniProtKB-KW"/>
</dbReference>
<dbReference type="EMBL" id="JAKZGP010000052">
    <property type="protein sequence ID" value="MCH7410962.1"/>
    <property type="molecule type" value="Genomic_DNA"/>
</dbReference>
<protein>
    <submittedName>
        <fullName evidence="4">RNA methyltransferase</fullName>
    </submittedName>
</protein>
<accession>A0ABS9V3H1</accession>
<dbReference type="GO" id="GO:0032259">
    <property type="term" value="P:methylation"/>
    <property type="evidence" value="ECO:0007669"/>
    <property type="project" value="UniProtKB-KW"/>
</dbReference>
<comment type="caution">
    <text evidence="4">The sequence shown here is derived from an EMBL/GenBank/DDBJ whole genome shotgun (WGS) entry which is preliminary data.</text>
</comment>
<organism evidence="4 5">
    <name type="scientific">Belliella filtrata</name>
    <dbReference type="NCBI Taxonomy" id="2923435"/>
    <lineage>
        <taxon>Bacteria</taxon>
        <taxon>Pseudomonadati</taxon>
        <taxon>Bacteroidota</taxon>
        <taxon>Cytophagia</taxon>
        <taxon>Cytophagales</taxon>
        <taxon>Cyclobacteriaceae</taxon>
        <taxon>Belliella</taxon>
    </lineage>
</organism>
<gene>
    <name evidence="4" type="ORF">MM239_16260</name>
</gene>
<name>A0ABS9V3H1_9BACT</name>
<evidence type="ECO:0000313" key="4">
    <source>
        <dbReference type="EMBL" id="MCH7410962.1"/>
    </source>
</evidence>
<evidence type="ECO:0000256" key="1">
    <source>
        <dbReference type="ARBA" id="ARBA00022603"/>
    </source>
</evidence>
<keyword evidence="5" id="KW-1185">Reference proteome</keyword>
<keyword evidence="1 4" id="KW-0489">Methyltransferase</keyword>
<dbReference type="PANTHER" id="PTHR46429">
    <property type="entry name" value="23S RRNA (GUANOSINE-2'-O-)-METHYLTRANSFERASE RLMB"/>
    <property type="match status" value="1"/>
</dbReference>
<dbReference type="Pfam" id="PF00588">
    <property type="entry name" value="SpoU_methylase"/>
    <property type="match status" value="1"/>
</dbReference>
<dbReference type="CDD" id="cd18097">
    <property type="entry name" value="SpoU-like"/>
    <property type="match status" value="1"/>
</dbReference>
<reference evidence="4" key="1">
    <citation type="submission" date="2022-03" db="EMBL/GenBank/DDBJ databases">
        <title>De novo assembled genomes of Belliella spp. (Cyclobacteriaceae) strains.</title>
        <authorList>
            <person name="Szabo A."/>
            <person name="Korponai K."/>
            <person name="Felfoldi T."/>
        </authorList>
    </citation>
    <scope>NUCLEOTIDE SEQUENCE</scope>
    <source>
        <strain evidence="4">DSM 111904</strain>
    </source>
</reference>
<dbReference type="SUPFAM" id="SSF75217">
    <property type="entry name" value="alpha/beta knot"/>
    <property type="match status" value="1"/>
</dbReference>